<gene>
    <name evidence="1" type="ORF">EK21DRAFT_83909</name>
</gene>
<dbReference type="Proteomes" id="UP000799777">
    <property type="component" value="Unassembled WGS sequence"/>
</dbReference>
<comment type="caution">
    <text evidence="1">The sequence shown here is derived from an EMBL/GenBank/DDBJ whole genome shotgun (WGS) entry which is preliminary data.</text>
</comment>
<sequence>MYIANDFAGYGLQELMENLIVALDASLKKKDNDALKHTWSIVSALSLFLNEGEMDHFFGNEDGEKVGALAGLMGFALVRGFAALDHADQLKPDTGLFDVPIVITSMLDWSTDLEG</sequence>
<evidence type="ECO:0000313" key="2">
    <source>
        <dbReference type="Proteomes" id="UP000799777"/>
    </source>
</evidence>
<evidence type="ECO:0000313" key="1">
    <source>
        <dbReference type="EMBL" id="KAF2036205.1"/>
    </source>
</evidence>
<dbReference type="AlphaFoldDB" id="A0A9P4HJ90"/>
<keyword evidence="2" id="KW-1185">Reference proteome</keyword>
<protein>
    <submittedName>
        <fullName evidence="1">Uncharacterized protein</fullName>
    </submittedName>
</protein>
<reference evidence="1" key="1">
    <citation type="journal article" date="2020" name="Stud. Mycol.">
        <title>101 Dothideomycetes genomes: a test case for predicting lifestyles and emergence of pathogens.</title>
        <authorList>
            <person name="Haridas S."/>
            <person name="Albert R."/>
            <person name="Binder M."/>
            <person name="Bloem J."/>
            <person name="Labutti K."/>
            <person name="Salamov A."/>
            <person name="Andreopoulos B."/>
            <person name="Baker S."/>
            <person name="Barry K."/>
            <person name="Bills G."/>
            <person name="Bluhm B."/>
            <person name="Cannon C."/>
            <person name="Castanera R."/>
            <person name="Culley D."/>
            <person name="Daum C."/>
            <person name="Ezra D."/>
            <person name="Gonzalez J."/>
            <person name="Henrissat B."/>
            <person name="Kuo A."/>
            <person name="Liang C."/>
            <person name="Lipzen A."/>
            <person name="Lutzoni F."/>
            <person name="Magnuson J."/>
            <person name="Mondo S."/>
            <person name="Nolan M."/>
            <person name="Ohm R."/>
            <person name="Pangilinan J."/>
            <person name="Park H.-J."/>
            <person name="Ramirez L."/>
            <person name="Alfaro M."/>
            <person name="Sun H."/>
            <person name="Tritt A."/>
            <person name="Yoshinaga Y."/>
            <person name="Zwiers L.-H."/>
            <person name="Turgeon B."/>
            <person name="Goodwin S."/>
            <person name="Spatafora J."/>
            <person name="Crous P."/>
            <person name="Grigoriev I."/>
        </authorList>
    </citation>
    <scope>NUCLEOTIDE SEQUENCE</scope>
    <source>
        <strain evidence="1">CBS 110217</strain>
    </source>
</reference>
<dbReference type="OrthoDB" id="10037289at2759"/>
<name>A0A9P4HJ90_9PLEO</name>
<dbReference type="EMBL" id="ML978155">
    <property type="protein sequence ID" value="KAF2036205.1"/>
    <property type="molecule type" value="Genomic_DNA"/>
</dbReference>
<organism evidence="1 2">
    <name type="scientific">Setomelanomma holmii</name>
    <dbReference type="NCBI Taxonomy" id="210430"/>
    <lineage>
        <taxon>Eukaryota</taxon>
        <taxon>Fungi</taxon>
        <taxon>Dikarya</taxon>
        <taxon>Ascomycota</taxon>
        <taxon>Pezizomycotina</taxon>
        <taxon>Dothideomycetes</taxon>
        <taxon>Pleosporomycetidae</taxon>
        <taxon>Pleosporales</taxon>
        <taxon>Pleosporineae</taxon>
        <taxon>Phaeosphaeriaceae</taxon>
        <taxon>Setomelanomma</taxon>
    </lineage>
</organism>
<proteinExistence type="predicted"/>
<accession>A0A9P4HJ90</accession>